<dbReference type="InterPro" id="IPR005467">
    <property type="entry name" value="His_kinase_dom"/>
</dbReference>
<dbReference type="PANTHER" id="PTHR45436">
    <property type="entry name" value="SENSOR HISTIDINE KINASE YKOH"/>
    <property type="match status" value="1"/>
</dbReference>
<dbReference type="RefSeq" id="WP_026937152.1">
    <property type="nucleotide sequence ID" value="NZ_CP028426.1"/>
</dbReference>
<evidence type="ECO:0000256" key="4">
    <source>
        <dbReference type="ARBA" id="ARBA00012438"/>
    </source>
</evidence>
<keyword evidence="8 14" id="KW-0418">Kinase</keyword>
<dbReference type="PROSITE" id="PS50109">
    <property type="entry name" value="HIS_KIN"/>
    <property type="match status" value="1"/>
</dbReference>
<evidence type="ECO:0000256" key="6">
    <source>
        <dbReference type="ARBA" id="ARBA00022679"/>
    </source>
</evidence>
<evidence type="ECO:0000256" key="10">
    <source>
        <dbReference type="ARBA" id="ARBA00023012"/>
    </source>
</evidence>
<keyword evidence="11 12" id="KW-0472">Membrane</keyword>
<dbReference type="InterPro" id="IPR050428">
    <property type="entry name" value="TCS_sensor_his_kinase"/>
</dbReference>
<dbReference type="EC" id="2.7.13.3" evidence="4"/>
<dbReference type="InterPro" id="IPR003594">
    <property type="entry name" value="HATPase_dom"/>
</dbReference>
<proteinExistence type="predicted"/>
<accession>A0ABT7C9B8</accession>
<comment type="catalytic activity">
    <reaction evidence="1">
        <text>ATP + protein L-histidine = ADP + protein N-phospho-L-histidine.</text>
        <dbReference type="EC" id="2.7.13.3"/>
    </reaction>
</comment>
<protein>
    <recommendedName>
        <fullName evidence="4">histidine kinase</fullName>
        <ecNumber evidence="4">2.7.13.3</ecNumber>
    </recommendedName>
</protein>
<keyword evidence="7 12" id="KW-0812">Transmembrane</keyword>
<evidence type="ECO:0000256" key="5">
    <source>
        <dbReference type="ARBA" id="ARBA00022553"/>
    </source>
</evidence>
<evidence type="ECO:0000256" key="9">
    <source>
        <dbReference type="ARBA" id="ARBA00022989"/>
    </source>
</evidence>
<reference evidence="14" key="1">
    <citation type="submission" date="2018-03" db="EMBL/GenBank/DDBJ databases">
        <authorList>
            <person name="Nunes O.C."/>
            <person name="Lopes A.R."/>
            <person name="Froufe H."/>
            <person name="Munoz-Merida A."/>
            <person name="Barroso C."/>
            <person name="Egas C."/>
        </authorList>
    </citation>
    <scope>NUCLEOTIDE SEQUENCE</scope>
    <source>
        <strain evidence="14">ON4</strain>
    </source>
</reference>
<keyword evidence="6" id="KW-0808">Transferase</keyword>
<evidence type="ECO:0000256" key="12">
    <source>
        <dbReference type="SAM" id="Phobius"/>
    </source>
</evidence>
<dbReference type="EMBL" id="PXVD01000016">
    <property type="protein sequence ID" value="MDJ1371814.1"/>
    <property type="molecule type" value="Genomic_DNA"/>
</dbReference>
<name>A0ABT7C9B8_9MICO</name>
<dbReference type="Proteomes" id="UP001170379">
    <property type="component" value="Unassembled WGS sequence"/>
</dbReference>
<comment type="caution">
    <text evidence="14">The sequence shown here is derived from an EMBL/GenBank/DDBJ whole genome shotgun (WGS) entry which is preliminary data.</text>
</comment>
<dbReference type="InterPro" id="IPR003661">
    <property type="entry name" value="HisK_dim/P_dom"/>
</dbReference>
<evidence type="ECO:0000313" key="15">
    <source>
        <dbReference type="Proteomes" id="UP001170379"/>
    </source>
</evidence>
<dbReference type="SMART" id="SM00387">
    <property type="entry name" value="HATPase_c"/>
    <property type="match status" value="1"/>
</dbReference>
<evidence type="ECO:0000259" key="13">
    <source>
        <dbReference type="PROSITE" id="PS50109"/>
    </source>
</evidence>
<sequence length="293" mass="31850">MLGLVAVFAIGVAVYASFAFDLELPETTEEALNQANVTLRTVLVVCFIAFVVVVPPLSYLLARHTLAPVRANLEAQQQFVDDASHELQTPIAVAQGELELALLQPRRPEQYQESITAALGALDELGRLTRDLLILAREDGVEDAREVIDLAELGERALLACPPETRARVRLRQKGSDRFVGILPLLSRAIGNLLENSAKFSPASEPIELLLERDGEVVRISVSDHGRGMSAVQASRAFDRFWRADNARSTPGRGIGLSIVRRVAELHGGRAFLRSEPGHGTVVTIEIPVTPAS</sequence>
<evidence type="ECO:0000256" key="3">
    <source>
        <dbReference type="ARBA" id="ARBA00004236"/>
    </source>
</evidence>
<feature type="transmembrane region" description="Helical" evidence="12">
    <location>
        <begin position="40"/>
        <end position="62"/>
    </location>
</feature>
<dbReference type="PANTHER" id="PTHR45436:SF15">
    <property type="entry name" value="SENSOR HISTIDINE KINASE CUSS"/>
    <property type="match status" value="1"/>
</dbReference>
<comment type="subcellular location">
    <subcellularLocation>
        <location evidence="3">Cell membrane</location>
    </subcellularLocation>
    <subcellularLocation>
        <location evidence="2">Membrane</location>
        <topology evidence="2">Multi-pass membrane protein</topology>
    </subcellularLocation>
</comment>
<keyword evidence="10" id="KW-0902">Two-component regulatory system</keyword>
<evidence type="ECO:0000256" key="7">
    <source>
        <dbReference type="ARBA" id="ARBA00022692"/>
    </source>
</evidence>
<dbReference type="InterPro" id="IPR036097">
    <property type="entry name" value="HisK_dim/P_sf"/>
</dbReference>
<evidence type="ECO:0000256" key="1">
    <source>
        <dbReference type="ARBA" id="ARBA00000085"/>
    </source>
</evidence>
<evidence type="ECO:0000256" key="2">
    <source>
        <dbReference type="ARBA" id="ARBA00004141"/>
    </source>
</evidence>
<dbReference type="Gene3D" id="1.10.287.130">
    <property type="match status" value="1"/>
</dbReference>
<dbReference type="InterPro" id="IPR036890">
    <property type="entry name" value="HATPase_C_sf"/>
</dbReference>
<dbReference type="Pfam" id="PF02518">
    <property type="entry name" value="HATPase_c"/>
    <property type="match status" value="1"/>
</dbReference>
<keyword evidence="5" id="KW-0597">Phosphoprotein</keyword>
<dbReference type="SMART" id="SM00388">
    <property type="entry name" value="HisKA"/>
    <property type="match status" value="1"/>
</dbReference>
<gene>
    <name evidence="14" type="ORF">C7K25_10620</name>
</gene>
<evidence type="ECO:0000256" key="8">
    <source>
        <dbReference type="ARBA" id="ARBA00022777"/>
    </source>
</evidence>
<dbReference type="SUPFAM" id="SSF47384">
    <property type="entry name" value="Homodimeric domain of signal transducing histidine kinase"/>
    <property type="match status" value="1"/>
</dbReference>
<reference evidence="14" key="2">
    <citation type="journal article" date="2022" name="Sci. Rep.">
        <title>In silico prediction of the enzymes involved in the degradation of the herbicide molinate by Gulosibacter molinativorax ON4T.</title>
        <authorList>
            <person name="Lopes A.R."/>
            <person name="Bunin E."/>
            <person name="Viana A.T."/>
            <person name="Froufe H."/>
            <person name="Munoz-Merida A."/>
            <person name="Pinho D."/>
            <person name="Figueiredo J."/>
            <person name="Barroso C."/>
            <person name="Vaz-Moreira I."/>
            <person name="Bellanger X."/>
            <person name="Egas C."/>
            <person name="Nunes O.C."/>
        </authorList>
    </citation>
    <scope>NUCLEOTIDE SEQUENCE</scope>
    <source>
        <strain evidence="14">ON4</strain>
    </source>
</reference>
<dbReference type="PRINTS" id="PR00344">
    <property type="entry name" value="BCTRLSENSOR"/>
</dbReference>
<dbReference type="SUPFAM" id="SSF55874">
    <property type="entry name" value="ATPase domain of HSP90 chaperone/DNA topoisomerase II/histidine kinase"/>
    <property type="match status" value="1"/>
</dbReference>
<dbReference type="InterPro" id="IPR004358">
    <property type="entry name" value="Sig_transdc_His_kin-like_C"/>
</dbReference>
<keyword evidence="15" id="KW-1185">Reference proteome</keyword>
<dbReference type="CDD" id="cd00082">
    <property type="entry name" value="HisKA"/>
    <property type="match status" value="1"/>
</dbReference>
<organism evidence="14 15">
    <name type="scientific">Gulosibacter molinativorax</name>
    <dbReference type="NCBI Taxonomy" id="256821"/>
    <lineage>
        <taxon>Bacteria</taxon>
        <taxon>Bacillati</taxon>
        <taxon>Actinomycetota</taxon>
        <taxon>Actinomycetes</taxon>
        <taxon>Micrococcales</taxon>
        <taxon>Microbacteriaceae</taxon>
        <taxon>Gulosibacter</taxon>
    </lineage>
</organism>
<dbReference type="Gene3D" id="3.30.565.10">
    <property type="entry name" value="Histidine kinase-like ATPase, C-terminal domain"/>
    <property type="match status" value="1"/>
</dbReference>
<evidence type="ECO:0000313" key="14">
    <source>
        <dbReference type="EMBL" id="MDJ1371814.1"/>
    </source>
</evidence>
<keyword evidence="9 12" id="KW-1133">Transmembrane helix</keyword>
<evidence type="ECO:0000256" key="11">
    <source>
        <dbReference type="ARBA" id="ARBA00023136"/>
    </source>
</evidence>
<feature type="domain" description="Histidine kinase" evidence="13">
    <location>
        <begin position="82"/>
        <end position="291"/>
    </location>
</feature>
<dbReference type="GO" id="GO:0016301">
    <property type="term" value="F:kinase activity"/>
    <property type="evidence" value="ECO:0007669"/>
    <property type="project" value="UniProtKB-KW"/>
</dbReference>
<dbReference type="Pfam" id="PF00512">
    <property type="entry name" value="HisKA"/>
    <property type="match status" value="1"/>
</dbReference>